<proteinExistence type="predicted"/>
<dbReference type="EMBL" id="CP042430">
    <property type="protein sequence ID" value="QEC47722.1"/>
    <property type="molecule type" value="Genomic_DNA"/>
</dbReference>
<sequence>MLYLLQSDYATAATARTRPDARHRVHARRSQPPPGRVRARAARVLVRAAGRLDREAVQRVPA</sequence>
<dbReference type="AlphaFoldDB" id="A0A5B8U4Z8"/>
<evidence type="ECO:0000313" key="2">
    <source>
        <dbReference type="EMBL" id="QEC47722.1"/>
    </source>
</evidence>
<name>A0A5B8U4Z8_9ACTN</name>
<gene>
    <name evidence="2" type="ORF">FSW04_09140</name>
</gene>
<dbReference type="KEGG" id="bsol:FSW04_09140"/>
<accession>A0A5B8U4Z8</accession>
<evidence type="ECO:0000256" key="1">
    <source>
        <dbReference type="SAM" id="MobiDB-lite"/>
    </source>
</evidence>
<keyword evidence="3" id="KW-1185">Reference proteome</keyword>
<feature type="region of interest" description="Disordered" evidence="1">
    <location>
        <begin position="14"/>
        <end position="38"/>
    </location>
</feature>
<dbReference type="RefSeq" id="WP_146918498.1">
    <property type="nucleotide sequence ID" value="NZ_CP042430.1"/>
</dbReference>
<organism evidence="2 3">
    <name type="scientific">Baekduia soli</name>
    <dbReference type="NCBI Taxonomy" id="496014"/>
    <lineage>
        <taxon>Bacteria</taxon>
        <taxon>Bacillati</taxon>
        <taxon>Actinomycetota</taxon>
        <taxon>Thermoleophilia</taxon>
        <taxon>Solirubrobacterales</taxon>
        <taxon>Baekduiaceae</taxon>
        <taxon>Baekduia</taxon>
    </lineage>
</organism>
<reference evidence="2 3" key="1">
    <citation type="journal article" date="2018" name="J. Microbiol.">
        <title>Baekduia soli gen. nov., sp. nov., a novel bacterium isolated from the soil of Baekdu Mountain and proposal of a novel family name, Baekduiaceae fam. nov.</title>
        <authorList>
            <person name="An D.S."/>
            <person name="Siddiqi M.Z."/>
            <person name="Kim K.H."/>
            <person name="Yu H.S."/>
            <person name="Im W.T."/>
        </authorList>
    </citation>
    <scope>NUCLEOTIDE SEQUENCE [LARGE SCALE GENOMIC DNA]</scope>
    <source>
        <strain evidence="2 3">BR7-21</strain>
    </source>
</reference>
<evidence type="ECO:0000313" key="3">
    <source>
        <dbReference type="Proteomes" id="UP000321805"/>
    </source>
</evidence>
<dbReference type="Proteomes" id="UP000321805">
    <property type="component" value="Chromosome"/>
</dbReference>
<protein>
    <submittedName>
        <fullName evidence="2">Uncharacterized protein</fullName>
    </submittedName>
</protein>